<gene>
    <name evidence="2" type="ORF">CTI12_AA267660</name>
</gene>
<feature type="compositionally biased region" description="Low complexity" evidence="1">
    <location>
        <begin position="647"/>
        <end position="664"/>
    </location>
</feature>
<reference evidence="2 3" key="1">
    <citation type="journal article" date="2018" name="Mol. Plant">
        <title>The genome of Artemisia annua provides insight into the evolution of Asteraceae family and artemisinin biosynthesis.</title>
        <authorList>
            <person name="Shen Q."/>
            <person name="Zhang L."/>
            <person name="Liao Z."/>
            <person name="Wang S."/>
            <person name="Yan T."/>
            <person name="Shi P."/>
            <person name="Liu M."/>
            <person name="Fu X."/>
            <person name="Pan Q."/>
            <person name="Wang Y."/>
            <person name="Lv Z."/>
            <person name="Lu X."/>
            <person name="Zhang F."/>
            <person name="Jiang W."/>
            <person name="Ma Y."/>
            <person name="Chen M."/>
            <person name="Hao X."/>
            <person name="Li L."/>
            <person name="Tang Y."/>
            <person name="Lv G."/>
            <person name="Zhou Y."/>
            <person name="Sun X."/>
            <person name="Brodelius P.E."/>
            <person name="Rose J.K.C."/>
            <person name="Tang K."/>
        </authorList>
    </citation>
    <scope>NUCLEOTIDE SEQUENCE [LARGE SCALE GENOMIC DNA]</scope>
    <source>
        <strain evidence="3">cv. Huhao1</strain>
        <tissue evidence="2">Leaf</tissue>
    </source>
</reference>
<feature type="compositionally biased region" description="Polar residues" evidence="1">
    <location>
        <begin position="299"/>
        <end position="311"/>
    </location>
</feature>
<feature type="compositionally biased region" description="Low complexity" evidence="1">
    <location>
        <begin position="676"/>
        <end position="690"/>
    </location>
</feature>
<feature type="region of interest" description="Disordered" evidence="1">
    <location>
        <begin position="872"/>
        <end position="952"/>
    </location>
</feature>
<feature type="compositionally biased region" description="Low complexity" evidence="1">
    <location>
        <begin position="626"/>
        <end position="636"/>
    </location>
</feature>
<feature type="compositionally biased region" description="Basic and acidic residues" evidence="1">
    <location>
        <begin position="872"/>
        <end position="899"/>
    </location>
</feature>
<dbReference type="Proteomes" id="UP000245207">
    <property type="component" value="Unassembled WGS sequence"/>
</dbReference>
<feature type="compositionally biased region" description="Low complexity" evidence="1">
    <location>
        <begin position="331"/>
        <end position="342"/>
    </location>
</feature>
<feature type="region of interest" description="Disordered" evidence="1">
    <location>
        <begin position="598"/>
        <end position="745"/>
    </location>
</feature>
<keyword evidence="3" id="KW-1185">Reference proteome</keyword>
<comment type="caution">
    <text evidence="2">The sequence shown here is derived from an EMBL/GenBank/DDBJ whole genome shotgun (WGS) entry which is preliminary data.</text>
</comment>
<evidence type="ECO:0008006" key="4">
    <source>
        <dbReference type="Google" id="ProtNLM"/>
    </source>
</evidence>
<proteinExistence type="predicted"/>
<sequence length="1153" mass="128960">MEITRTWASEHNNIALLDANSVPNEFTEMVHFLNASSIKYALSVNPTIYQSYIKQFWVTAKIKTHKGENYIAAMVDDQKVFVSESIIRDTLLFDDEDAPKVLVKADLFAGLQTLGYERKNNGLKFQKGLLCSHYKFLVHTLLHCLSSKTSGWNEFSAPIASAMVCLCNGNPFNFSNLILEGMLKSLREGGTYLLYPRFIQLIVENKIKKVRTHKAIYEAVPLVPKMFAFLIKDGKGFSGKVTPFLPYMVQLVQNNQGEGSENPTDSQHTPTFEDSNEVSSPQTEKTQTHRTTSKDTEHSQASVRMENQNETVLAEQDSDNINKTQSKATSSDKVSSEPESSDGNPSQMENIGGSGDQTRFDTELKSKDSPLREGHTSRSDEDRSVTKELMDDTVQNDNVHDSPLGPGNTGRSDETSMKQFNELMEKCTTLEKRCSSLEATVSTQTKQITKMQKQMKMLLSLKKSRSSTFKKFKKVGTSKHIGSSSLPTAKEVDASKQERNNLEKTGEDKILEEHAADGLDTGMRSGDDMEIDSGGDGENIANYVVADREGHEVVLEKIVETSESVVDKLKNLEPEQLVKATELMSGALKAFGDTLKDSAAPESAAPSVGNSAAPESAAPSVDNSAAHETTAAEIIADPAASVKGDSADAQGSAAGSSDKAAAEAMVMLNKKELAEQSSQQQQPSSQSQQQPPKPIQSPRPTSLSQPIHVSKLPTKGVSIREPSVPIKKAKSIASSSDKGKGKMEEKPEAYEAWEDELVKTEVDIEFCKLVKIEEQEVPTFDVKAWLNTVTAKKKKEVAAARKKKKILKGPTLLQQRRNQEKYLNKVKKWKMAVLRGKTDSEIFEMYQHARTECDRFIAMGSKEDEEIIAEMNRKLRGDKSTGEPEKIKEVENATKPKDAEQEENTANIKPVLSDENKKRGIVQKTFARKKREVDNAGGSGLNKGESTGDKADRQRVMTLTFLSPHKEPDLLNPTPLDVKHPIVSYIVGLRDYGSKKRIMWAVERTNGTWTHFLSFEHMMYHMDRSDVCDLWRLYKEKYGEVLPEEVHERIIYSRLKVMFEPFDGDLEWRALKSGKVHKWYFYQSCGVHSLTVGGTVIFMLAEKNYPVLNNHTSIIFQMLKPKMLHLQYEFDEQTYNLVTKYEKVLVDSGEVKE</sequence>
<dbReference type="EMBL" id="PKPP01002995">
    <property type="protein sequence ID" value="PWA71938.1"/>
    <property type="molecule type" value="Genomic_DNA"/>
</dbReference>
<feature type="compositionally biased region" description="Polar residues" evidence="1">
    <location>
        <begin position="255"/>
        <end position="285"/>
    </location>
</feature>
<dbReference type="AlphaFoldDB" id="A0A2U1NEN1"/>
<feature type="compositionally biased region" description="Basic and acidic residues" evidence="1">
    <location>
        <begin position="358"/>
        <end position="390"/>
    </location>
</feature>
<name>A0A2U1NEN1_ARTAN</name>
<evidence type="ECO:0000313" key="3">
    <source>
        <dbReference type="Proteomes" id="UP000245207"/>
    </source>
</evidence>
<organism evidence="2 3">
    <name type="scientific">Artemisia annua</name>
    <name type="common">Sweet wormwood</name>
    <dbReference type="NCBI Taxonomy" id="35608"/>
    <lineage>
        <taxon>Eukaryota</taxon>
        <taxon>Viridiplantae</taxon>
        <taxon>Streptophyta</taxon>
        <taxon>Embryophyta</taxon>
        <taxon>Tracheophyta</taxon>
        <taxon>Spermatophyta</taxon>
        <taxon>Magnoliopsida</taxon>
        <taxon>eudicotyledons</taxon>
        <taxon>Gunneridae</taxon>
        <taxon>Pentapetalae</taxon>
        <taxon>asterids</taxon>
        <taxon>campanulids</taxon>
        <taxon>Asterales</taxon>
        <taxon>Asteraceae</taxon>
        <taxon>Asteroideae</taxon>
        <taxon>Anthemideae</taxon>
        <taxon>Artemisiinae</taxon>
        <taxon>Artemisia</taxon>
    </lineage>
</organism>
<feature type="compositionally biased region" description="Basic and acidic residues" evidence="1">
    <location>
        <begin position="490"/>
        <end position="508"/>
    </location>
</feature>
<evidence type="ECO:0000313" key="2">
    <source>
        <dbReference type="EMBL" id="PWA71938.1"/>
    </source>
</evidence>
<feature type="compositionally biased region" description="Polar residues" evidence="1">
    <location>
        <begin position="319"/>
        <end position="329"/>
    </location>
</feature>
<accession>A0A2U1NEN1</accession>
<feature type="region of interest" description="Disordered" evidence="1">
    <location>
        <begin position="255"/>
        <end position="414"/>
    </location>
</feature>
<feature type="region of interest" description="Disordered" evidence="1">
    <location>
        <begin position="480"/>
        <end position="508"/>
    </location>
</feature>
<protein>
    <recommendedName>
        <fullName evidence="4">Synaptobrevin, longin-like domain protein</fullName>
    </recommendedName>
</protein>
<evidence type="ECO:0000256" key="1">
    <source>
        <dbReference type="SAM" id="MobiDB-lite"/>
    </source>
</evidence>